<dbReference type="InterPro" id="IPR029071">
    <property type="entry name" value="Ubiquitin-like_domsf"/>
</dbReference>
<accession>A0A2A2JTY2</accession>
<dbReference type="AlphaFoldDB" id="A0A2A2JTY2"/>
<dbReference type="OrthoDB" id="428577at2759"/>
<gene>
    <name evidence="2" type="ORF">WR25_18488</name>
</gene>
<dbReference type="EMBL" id="LIAE01010220">
    <property type="protein sequence ID" value="PAV65133.1"/>
    <property type="molecule type" value="Genomic_DNA"/>
</dbReference>
<protein>
    <recommendedName>
        <fullName evidence="1">Ubiquitin-like domain-containing protein</fullName>
    </recommendedName>
</protein>
<dbReference type="PROSITE" id="PS50053">
    <property type="entry name" value="UBIQUITIN_2"/>
    <property type="match status" value="1"/>
</dbReference>
<sequence>MKIKIKLELELEIEEDDTIRDVKWKVNQRTGVPVEQLIIDKLLAIPPFSDSPPLHRDPRLYDHMRLGDLAVREWSNRNLMLDVRHHVPRELTIFVVTPRGVTLHVKALDNWTASRLKRKPLLLYHRLMEAGVSDNITLELIEPDVGPMTIAFKTFVGIDYIHLNVRAESTIKEVKEMLHATRMLPFRALKLTYIGYGGALDDIYSLAEYGIKNGAEISVTQAFH</sequence>
<dbReference type="Pfam" id="PF00240">
    <property type="entry name" value="ubiquitin"/>
    <property type="match status" value="1"/>
</dbReference>
<dbReference type="Gene3D" id="3.10.20.90">
    <property type="entry name" value="Phosphatidylinositol 3-kinase Catalytic Subunit, Chain A, domain 1"/>
    <property type="match status" value="2"/>
</dbReference>
<reference evidence="2 3" key="1">
    <citation type="journal article" date="2017" name="Curr. Biol.">
        <title>Genome architecture and evolution of a unichromosomal asexual nematode.</title>
        <authorList>
            <person name="Fradin H."/>
            <person name="Zegar C."/>
            <person name="Gutwein M."/>
            <person name="Lucas J."/>
            <person name="Kovtun M."/>
            <person name="Corcoran D."/>
            <person name="Baugh L.R."/>
            <person name="Kiontke K."/>
            <person name="Gunsalus K."/>
            <person name="Fitch D.H."/>
            <person name="Piano F."/>
        </authorList>
    </citation>
    <scope>NUCLEOTIDE SEQUENCE [LARGE SCALE GENOMIC DNA]</scope>
    <source>
        <strain evidence="2">PF1309</strain>
    </source>
</reference>
<dbReference type="InterPro" id="IPR000626">
    <property type="entry name" value="Ubiquitin-like_dom"/>
</dbReference>
<dbReference type="SUPFAM" id="SSF54236">
    <property type="entry name" value="Ubiquitin-like"/>
    <property type="match status" value="2"/>
</dbReference>
<dbReference type="STRING" id="2018661.A0A2A2JTY2"/>
<dbReference type="CDD" id="cd17039">
    <property type="entry name" value="Ubl_ubiquitin_like"/>
    <property type="match status" value="2"/>
</dbReference>
<evidence type="ECO:0000259" key="1">
    <source>
        <dbReference type="PROSITE" id="PS50053"/>
    </source>
</evidence>
<dbReference type="SMART" id="SM00213">
    <property type="entry name" value="UBQ"/>
    <property type="match status" value="1"/>
</dbReference>
<keyword evidence="3" id="KW-1185">Reference proteome</keyword>
<evidence type="ECO:0000313" key="2">
    <source>
        <dbReference type="EMBL" id="PAV65133.1"/>
    </source>
</evidence>
<dbReference type="Proteomes" id="UP000218231">
    <property type="component" value="Unassembled WGS sequence"/>
</dbReference>
<name>A0A2A2JTY2_9BILA</name>
<comment type="caution">
    <text evidence="2">The sequence shown here is derived from an EMBL/GenBank/DDBJ whole genome shotgun (WGS) entry which is preliminary data.</text>
</comment>
<proteinExistence type="predicted"/>
<evidence type="ECO:0000313" key="3">
    <source>
        <dbReference type="Proteomes" id="UP000218231"/>
    </source>
</evidence>
<organism evidence="2 3">
    <name type="scientific">Diploscapter pachys</name>
    <dbReference type="NCBI Taxonomy" id="2018661"/>
    <lineage>
        <taxon>Eukaryota</taxon>
        <taxon>Metazoa</taxon>
        <taxon>Ecdysozoa</taxon>
        <taxon>Nematoda</taxon>
        <taxon>Chromadorea</taxon>
        <taxon>Rhabditida</taxon>
        <taxon>Rhabditina</taxon>
        <taxon>Rhabditomorpha</taxon>
        <taxon>Rhabditoidea</taxon>
        <taxon>Rhabditidae</taxon>
        <taxon>Diploscapter</taxon>
    </lineage>
</organism>
<feature type="domain" description="Ubiquitin-like" evidence="1">
    <location>
        <begin position="148"/>
        <end position="219"/>
    </location>
</feature>